<protein>
    <submittedName>
        <fullName evidence="1">Uncharacterized protein</fullName>
    </submittedName>
</protein>
<dbReference type="EMBL" id="ABCB02000018">
    <property type="protein sequence ID" value="EDO61536.1"/>
    <property type="molecule type" value="Genomic_DNA"/>
</dbReference>
<sequence>MIDLRVLYHIFSVFVKKCIFCLKVYRLAFVNMAETAEPYT</sequence>
<name>A7VTP1_9FIRM</name>
<accession>A7VTP1</accession>
<gene>
    <name evidence="1" type="ORF">CLOLEP_01933</name>
</gene>
<dbReference type="Proteomes" id="UP000003490">
    <property type="component" value="Unassembled WGS sequence"/>
</dbReference>
<evidence type="ECO:0000313" key="1">
    <source>
        <dbReference type="EMBL" id="EDO61536.1"/>
    </source>
</evidence>
<dbReference type="AlphaFoldDB" id="A7VTP1"/>
<reference evidence="1 2" key="1">
    <citation type="submission" date="2007-08" db="EMBL/GenBank/DDBJ databases">
        <title>Draft genome sequence of Clostridium leptum (DSM 753).</title>
        <authorList>
            <person name="Sudarsanam P."/>
            <person name="Ley R."/>
            <person name="Guruge J."/>
            <person name="Turnbaugh P.J."/>
            <person name="Mahowald M."/>
            <person name="Liep D."/>
            <person name="Gordon J."/>
        </authorList>
    </citation>
    <scope>NUCLEOTIDE SEQUENCE [LARGE SCALE GENOMIC DNA]</scope>
    <source>
        <strain evidence="1 2">DSM 753</strain>
    </source>
</reference>
<organism evidence="1 2">
    <name type="scientific">[Clostridium] leptum DSM 753</name>
    <dbReference type="NCBI Taxonomy" id="428125"/>
    <lineage>
        <taxon>Bacteria</taxon>
        <taxon>Bacillati</taxon>
        <taxon>Bacillota</taxon>
        <taxon>Clostridia</taxon>
        <taxon>Eubacteriales</taxon>
        <taxon>Oscillospiraceae</taxon>
        <taxon>Oscillospiraceae incertae sedis</taxon>
    </lineage>
</organism>
<comment type="caution">
    <text evidence="1">The sequence shown here is derived from an EMBL/GenBank/DDBJ whole genome shotgun (WGS) entry which is preliminary data.</text>
</comment>
<proteinExistence type="predicted"/>
<dbReference type="HOGENOM" id="CLU_3287431_0_0_9"/>
<evidence type="ECO:0000313" key="2">
    <source>
        <dbReference type="Proteomes" id="UP000003490"/>
    </source>
</evidence>
<reference evidence="1 2" key="2">
    <citation type="submission" date="2007-08" db="EMBL/GenBank/DDBJ databases">
        <authorList>
            <person name="Fulton L."/>
            <person name="Clifton S."/>
            <person name="Fulton B."/>
            <person name="Xu J."/>
            <person name="Minx P."/>
            <person name="Pepin K.H."/>
            <person name="Johnson M."/>
            <person name="Thiruvilangam P."/>
            <person name="Bhonagiri V."/>
            <person name="Nash W.E."/>
            <person name="Wang C."/>
            <person name="Mardis E.R."/>
            <person name="Wilson R.K."/>
        </authorList>
    </citation>
    <scope>NUCLEOTIDE SEQUENCE [LARGE SCALE GENOMIC DNA]</scope>
    <source>
        <strain evidence="1 2">DSM 753</strain>
    </source>
</reference>